<keyword evidence="2" id="KW-1185">Reference proteome</keyword>
<dbReference type="Proteomes" id="UP000010445">
    <property type="component" value="Unassembled WGS sequence"/>
</dbReference>
<accession>L1MD97</accession>
<reference evidence="1 2" key="1">
    <citation type="submission" date="2012-05" db="EMBL/GenBank/DDBJ databases">
        <authorList>
            <person name="Weinstock G."/>
            <person name="Sodergren E."/>
            <person name="Lobos E.A."/>
            <person name="Fulton L."/>
            <person name="Fulton R."/>
            <person name="Courtney L."/>
            <person name="Fronick C."/>
            <person name="O'Laughlin M."/>
            <person name="Godfrey J."/>
            <person name="Wilson R.M."/>
            <person name="Miner T."/>
            <person name="Farmer C."/>
            <person name="Delehaunty K."/>
            <person name="Cordes M."/>
            <person name="Minx P."/>
            <person name="Tomlinson C."/>
            <person name="Chen J."/>
            <person name="Wollam A."/>
            <person name="Pepin K.H."/>
            <person name="Bhonagiri V."/>
            <person name="Zhang X."/>
            <person name="Suruliraj S."/>
            <person name="Warren W."/>
            <person name="Mitreva M."/>
            <person name="Mardis E.R."/>
            <person name="Wilson R.K."/>
        </authorList>
    </citation>
    <scope>NUCLEOTIDE SEQUENCE [LARGE SCALE GENOMIC DNA]</scope>
    <source>
        <strain evidence="1 2">F0235</strain>
    </source>
</reference>
<comment type="caution">
    <text evidence="1">The sequence shown here is derived from an EMBL/GenBank/DDBJ whole genome shotgun (WGS) entry which is preliminary data.</text>
</comment>
<gene>
    <name evidence="1" type="ORF">HMPREF9997_01965</name>
</gene>
<dbReference type="AlphaFoldDB" id="L1MD97"/>
<sequence length="49" mass="5427">MQAQGLISIWLMDNYTHSTTATPEKFQSLSVCATWWEGHQSGDDAPTKG</sequence>
<protein>
    <submittedName>
        <fullName evidence="1">Uncharacterized protein</fullName>
    </submittedName>
</protein>
<proteinExistence type="predicted"/>
<dbReference type="EMBL" id="AMEM01000025">
    <property type="protein sequence ID" value="EKX89197.1"/>
    <property type="molecule type" value="Genomic_DNA"/>
</dbReference>
<dbReference type="HOGENOM" id="CLU_3134593_0_0_11"/>
<name>L1MD97_9CORY</name>
<evidence type="ECO:0000313" key="1">
    <source>
        <dbReference type="EMBL" id="EKX89197.1"/>
    </source>
</evidence>
<evidence type="ECO:0000313" key="2">
    <source>
        <dbReference type="Proteomes" id="UP000010445"/>
    </source>
</evidence>
<organism evidence="1 2">
    <name type="scientific">Corynebacterium durum F0235</name>
    <dbReference type="NCBI Taxonomy" id="1035195"/>
    <lineage>
        <taxon>Bacteria</taxon>
        <taxon>Bacillati</taxon>
        <taxon>Actinomycetota</taxon>
        <taxon>Actinomycetes</taxon>
        <taxon>Mycobacteriales</taxon>
        <taxon>Corynebacteriaceae</taxon>
        <taxon>Corynebacterium</taxon>
    </lineage>
</organism>